<evidence type="ECO:0000259" key="3">
    <source>
        <dbReference type="PROSITE" id="PS51252"/>
    </source>
</evidence>
<keyword evidence="2" id="KW-0722">Serine protease inhibitor</keyword>
<evidence type="ECO:0000313" key="5">
    <source>
        <dbReference type="Proteomes" id="UP000762676"/>
    </source>
</evidence>
<protein>
    <submittedName>
        <fullName evidence="4">Cysteine-rich motor neuron 1 protein</fullName>
    </submittedName>
</protein>
<keyword evidence="1" id="KW-0646">Protease inhibitor</keyword>
<feature type="domain" description="Antistasin-like" evidence="3">
    <location>
        <begin position="137"/>
        <end position="165"/>
    </location>
</feature>
<dbReference type="AlphaFoldDB" id="A0AAV4I7N0"/>
<gene>
    <name evidence="4" type="ORF">ElyMa_006500900</name>
</gene>
<dbReference type="PROSITE" id="PS51252">
    <property type="entry name" value="ANTISTASIN"/>
    <property type="match status" value="1"/>
</dbReference>
<dbReference type="EMBL" id="BMAT01013040">
    <property type="protein sequence ID" value="GFS04656.1"/>
    <property type="molecule type" value="Genomic_DNA"/>
</dbReference>
<dbReference type="GO" id="GO:0004867">
    <property type="term" value="F:serine-type endopeptidase inhibitor activity"/>
    <property type="evidence" value="ECO:0007669"/>
    <property type="project" value="UniProtKB-KW"/>
</dbReference>
<evidence type="ECO:0000313" key="4">
    <source>
        <dbReference type="EMBL" id="GFS04656.1"/>
    </source>
</evidence>
<accession>A0AAV4I7N0</accession>
<keyword evidence="5" id="KW-1185">Reference proteome</keyword>
<name>A0AAV4I7N0_9GAST</name>
<dbReference type="InterPro" id="IPR011061">
    <property type="entry name" value="Hirudin/antistatin"/>
</dbReference>
<sequence>MKCSTPFPPLFPSDAQKRVPDINMTNRARCMLACKPGEFLHWKECRCISIDDFTPRPPVSITTPDPAPTACMPLRCPMRHVLQCAVQMQDKNGCPTCRCKCLKVTNRQCPTDCKYGTQWTKDDIDCKICECAPRPSPGKICPPVCAIFCPYGNVLDSDGCPTCSCNSGGDLQPW</sequence>
<evidence type="ECO:0000256" key="1">
    <source>
        <dbReference type="ARBA" id="ARBA00022690"/>
    </source>
</evidence>
<dbReference type="Proteomes" id="UP000762676">
    <property type="component" value="Unassembled WGS sequence"/>
</dbReference>
<comment type="caution">
    <text evidence="4">The sequence shown here is derived from an EMBL/GenBank/DDBJ whole genome shotgun (WGS) entry which is preliminary data.</text>
</comment>
<evidence type="ECO:0000256" key="2">
    <source>
        <dbReference type="ARBA" id="ARBA00022900"/>
    </source>
</evidence>
<dbReference type="InterPro" id="IPR004094">
    <property type="entry name" value="Antistasin-like"/>
</dbReference>
<dbReference type="Gene3D" id="2.10.22.10">
    <property type="entry name" value="Antistasin, domain 1"/>
    <property type="match status" value="1"/>
</dbReference>
<dbReference type="SUPFAM" id="SSF57262">
    <property type="entry name" value="Leech antihemostatic proteins"/>
    <property type="match status" value="1"/>
</dbReference>
<proteinExistence type="predicted"/>
<organism evidence="4 5">
    <name type="scientific">Elysia marginata</name>
    <dbReference type="NCBI Taxonomy" id="1093978"/>
    <lineage>
        <taxon>Eukaryota</taxon>
        <taxon>Metazoa</taxon>
        <taxon>Spiralia</taxon>
        <taxon>Lophotrochozoa</taxon>
        <taxon>Mollusca</taxon>
        <taxon>Gastropoda</taxon>
        <taxon>Heterobranchia</taxon>
        <taxon>Euthyneura</taxon>
        <taxon>Panpulmonata</taxon>
        <taxon>Sacoglossa</taxon>
        <taxon>Placobranchoidea</taxon>
        <taxon>Plakobranchidae</taxon>
        <taxon>Elysia</taxon>
    </lineage>
</organism>
<reference evidence="4 5" key="1">
    <citation type="journal article" date="2021" name="Elife">
        <title>Chloroplast acquisition without the gene transfer in kleptoplastic sea slugs, Plakobranchus ocellatus.</title>
        <authorList>
            <person name="Maeda T."/>
            <person name="Takahashi S."/>
            <person name="Yoshida T."/>
            <person name="Shimamura S."/>
            <person name="Takaki Y."/>
            <person name="Nagai Y."/>
            <person name="Toyoda A."/>
            <person name="Suzuki Y."/>
            <person name="Arimoto A."/>
            <person name="Ishii H."/>
            <person name="Satoh N."/>
            <person name="Nishiyama T."/>
            <person name="Hasebe M."/>
            <person name="Maruyama T."/>
            <person name="Minagawa J."/>
            <person name="Obokata J."/>
            <person name="Shigenobu S."/>
        </authorList>
    </citation>
    <scope>NUCLEOTIDE SEQUENCE [LARGE SCALE GENOMIC DNA]</scope>
</reference>
<dbReference type="Pfam" id="PF02822">
    <property type="entry name" value="Antistasin"/>
    <property type="match status" value="1"/>
</dbReference>